<feature type="site" description="Transition state stabilizer" evidence="10">
    <location>
        <position position="26"/>
    </location>
</feature>
<evidence type="ECO:0000256" key="3">
    <source>
        <dbReference type="ARBA" id="ARBA00004709"/>
    </source>
</evidence>
<evidence type="ECO:0000259" key="11">
    <source>
        <dbReference type="Pfam" id="PF02542"/>
    </source>
</evidence>
<evidence type="ECO:0000256" key="5">
    <source>
        <dbReference type="ARBA" id="ARBA00022695"/>
    </source>
</evidence>
<dbReference type="PROSITE" id="PS01350">
    <property type="entry name" value="ISPF"/>
    <property type="match status" value="1"/>
</dbReference>
<dbReference type="SUPFAM" id="SSF53448">
    <property type="entry name" value="Nucleotide-diphospho-sugar transferases"/>
    <property type="match status" value="1"/>
</dbReference>
<dbReference type="HAMAP" id="MF_01520">
    <property type="entry name" value="IspDF"/>
    <property type="match status" value="1"/>
</dbReference>
<feature type="binding site" evidence="10">
    <location>
        <begin position="281"/>
        <end position="282"/>
    </location>
    <ligand>
        <name>4-CDP-2-C-methyl-D-erythritol 2-phosphate</name>
        <dbReference type="ChEBI" id="CHEBI:57919"/>
    </ligand>
</feature>
<proteinExistence type="inferred from homology"/>
<keyword evidence="9 10" id="KW-0511">Multifunctional enzyme</keyword>
<dbReference type="Gene3D" id="3.30.1330.50">
    <property type="entry name" value="2-C-methyl-D-erythritol 2,4-cyclodiphosphate synthase"/>
    <property type="match status" value="1"/>
</dbReference>
<feature type="binding site" evidence="10">
    <location>
        <begin position="255"/>
        <end position="257"/>
    </location>
    <ligand>
        <name>4-CDP-2-C-methyl-D-erythritol 2-phosphate</name>
        <dbReference type="ChEBI" id="CHEBI:57919"/>
    </ligand>
</feature>
<comment type="cofactor">
    <cofactor evidence="2 10">
        <name>a divalent metal cation</name>
        <dbReference type="ChEBI" id="CHEBI:60240"/>
    </cofactor>
</comment>
<comment type="catalytic activity">
    <reaction evidence="1 10">
        <text>4-CDP-2-C-methyl-D-erythritol 2-phosphate = 2-C-methyl-D-erythritol 2,4-cyclic diphosphate + CMP</text>
        <dbReference type="Rhea" id="RHEA:23864"/>
        <dbReference type="ChEBI" id="CHEBI:57919"/>
        <dbReference type="ChEBI" id="CHEBI:58483"/>
        <dbReference type="ChEBI" id="CHEBI:60377"/>
        <dbReference type="EC" id="4.6.1.12"/>
    </reaction>
</comment>
<name>A0A1G7LCP5_9BACT</name>
<feature type="binding site" evidence="10">
    <location>
        <position position="389"/>
    </location>
    <ligand>
        <name>4-CDP-2-C-methyl-D-erythritol 2-phosphate</name>
        <dbReference type="ChEBI" id="CHEBI:57919"/>
    </ligand>
</feature>
<reference evidence="13" key="1">
    <citation type="submission" date="2016-10" db="EMBL/GenBank/DDBJ databases">
        <authorList>
            <person name="Varghese N."/>
            <person name="Submissions S."/>
        </authorList>
    </citation>
    <scope>NUCLEOTIDE SEQUENCE [LARGE SCALE GENOMIC DNA]</scope>
    <source>
        <strain evidence="13">KHC7</strain>
    </source>
</reference>
<comment type="function">
    <text evidence="10">Bifunctional enzyme that catalyzes the formation of 4-diphosphocytidyl-2-C-methyl-D-erythritol from CTP and 2-C-methyl-D-erythritol 4-phosphate (MEP) (IspD), and catalyzes the conversion of 4-diphosphocytidyl-2-C-methyl-D-erythritol 2-phosphate (CDP-ME2P) to 2-C-methyl-D-erythritol 2,4-cyclodiphosphate (ME-CPP) with a corresponding release of cytidine 5-monophosphate (CMP) (IspF).</text>
</comment>
<dbReference type="NCBIfam" id="TIGR00453">
    <property type="entry name" value="ispD"/>
    <property type="match status" value="1"/>
</dbReference>
<dbReference type="HAMAP" id="MF_00107">
    <property type="entry name" value="IspF"/>
    <property type="match status" value="1"/>
</dbReference>
<gene>
    <name evidence="10" type="primary">ispDF</name>
    <name evidence="12" type="ORF">SAMN05192586_10625</name>
</gene>
<dbReference type="InterPro" id="IPR001228">
    <property type="entry name" value="IspD"/>
</dbReference>
<comment type="pathway">
    <text evidence="10">Isoprenoid biosynthesis; isopentenyl diphosphate biosynthesis via DXP pathway; isopentenyl diphosphate from 1-deoxy-D-xylulose 5-phosphate: step 2/6.</text>
</comment>
<feature type="site" description="Transition state stabilizer" evidence="10">
    <location>
        <position position="281"/>
    </location>
</feature>
<comment type="similarity">
    <text evidence="10">In the N-terminal section; belongs to the IspD/TarI cytidylyltransferase family. IspD subfamily.</text>
</comment>
<dbReference type="SUPFAM" id="SSF69765">
    <property type="entry name" value="IpsF-like"/>
    <property type="match status" value="1"/>
</dbReference>
<dbReference type="GO" id="GO:0046872">
    <property type="term" value="F:metal ion binding"/>
    <property type="evidence" value="ECO:0007669"/>
    <property type="project" value="UniProtKB-KW"/>
</dbReference>
<feature type="binding site" evidence="10">
    <location>
        <begin position="379"/>
        <end position="382"/>
    </location>
    <ligand>
        <name>4-CDP-2-C-methyl-D-erythritol 2-phosphate</name>
        <dbReference type="ChEBI" id="CHEBI:57919"/>
    </ligand>
</feature>
<feature type="site" description="Transition state stabilizer" evidence="10">
    <location>
        <position position="36"/>
    </location>
</feature>
<evidence type="ECO:0000256" key="4">
    <source>
        <dbReference type="ARBA" id="ARBA00022679"/>
    </source>
</evidence>
<evidence type="ECO:0000313" key="12">
    <source>
        <dbReference type="EMBL" id="SDF47171.1"/>
    </source>
</evidence>
<keyword evidence="6 10" id="KW-0479">Metal-binding</keyword>
<dbReference type="EC" id="4.6.1.12" evidence="10"/>
<feature type="site" description="Transition state stabilizer" evidence="10">
    <location>
        <position position="380"/>
    </location>
</feature>
<evidence type="ECO:0000256" key="7">
    <source>
        <dbReference type="ARBA" id="ARBA00023229"/>
    </source>
</evidence>
<dbReference type="InterPro" id="IPR036571">
    <property type="entry name" value="MECDP_synthase_sf"/>
</dbReference>
<evidence type="ECO:0000256" key="8">
    <source>
        <dbReference type="ARBA" id="ARBA00023239"/>
    </source>
</evidence>
<dbReference type="GO" id="GO:0016114">
    <property type="term" value="P:terpenoid biosynthetic process"/>
    <property type="evidence" value="ECO:0007669"/>
    <property type="project" value="InterPro"/>
</dbReference>
<dbReference type="InterPro" id="IPR020555">
    <property type="entry name" value="MECDP_synthase_CS"/>
</dbReference>
<feature type="binding site" evidence="10">
    <location>
        <begin position="308"/>
        <end position="312"/>
    </location>
    <ligand>
        <name>4-CDP-2-C-methyl-D-erythritol 2-phosphate</name>
        <dbReference type="ChEBI" id="CHEBI:57919"/>
    </ligand>
</feature>
<dbReference type="EC" id="2.7.7.60" evidence="10"/>
<dbReference type="OrthoDB" id="9804336at2"/>
<dbReference type="AlphaFoldDB" id="A0A1G7LCP5"/>
<evidence type="ECO:0000256" key="1">
    <source>
        <dbReference type="ARBA" id="ARBA00000200"/>
    </source>
</evidence>
<dbReference type="GO" id="GO:0050518">
    <property type="term" value="F:2-C-methyl-D-erythritol 4-phosphate cytidylyltransferase activity"/>
    <property type="evidence" value="ECO:0007669"/>
    <property type="project" value="UniProtKB-UniRule"/>
</dbReference>
<keyword evidence="7 10" id="KW-0414">Isoprene biosynthesis</keyword>
<evidence type="ECO:0000313" key="13">
    <source>
        <dbReference type="Proteomes" id="UP000199355"/>
    </source>
</evidence>
<evidence type="ECO:0000256" key="6">
    <source>
        <dbReference type="ARBA" id="ARBA00022723"/>
    </source>
</evidence>
<dbReference type="InterPro" id="IPR034683">
    <property type="entry name" value="IspD/TarI"/>
</dbReference>
<dbReference type="NCBIfam" id="TIGR00151">
    <property type="entry name" value="ispF"/>
    <property type="match status" value="1"/>
</dbReference>
<comment type="similarity">
    <text evidence="10">In the C-terminal section; belongs to the IspF family.</text>
</comment>
<dbReference type="RefSeq" id="WP_092153368.1">
    <property type="nucleotide sequence ID" value="NZ_FNBX01000006.1"/>
</dbReference>
<keyword evidence="8 10" id="KW-0456">Lyase</keyword>
<dbReference type="Pfam" id="PF02542">
    <property type="entry name" value="YgbB"/>
    <property type="match status" value="1"/>
</dbReference>
<feature type="binding site" evidence="10">
    <location>
        <position position="257"/>
    </location>
    <ligand>
        <name>a divalent metal cation</name>
        <dbReference type="ChEBI" id="CHEBI:60240"/>
    </ligand>
</feature>
<dbReference type="GO" id="GO:0008685">
    <property type="term" value="F:2-C-methyl-D-erythritol 2,4-cyclodiphosphate synthase activity"/>
    <property type="evidence" value="ECO:0007669"/>
    <property type="project" value="UniProtKB-UniRule"/>
</dbReference>
<dbReference type="STRING" id="571438.SAMN05192586_10625"/>
<feature type="region of interest" description="2-C-methyl-D-erythritol 4-phosphate cytidylyltransferase" evidence="10">
    <location>
        <begin position="1"/>
        <end position="248"/>
    </location>
</feature>
<dbReference type="GO" id="GO:0019288">
    <property type="term" value="P:isopentenyl diphosphate biosynthetic process, methylerythritol 4-phosphate pathway"/>
    <property type="evidence" value="ECO:0007669"/>
    <property type="project" value="UniProtKB-UniRule"/>
</dbReference>
<feature type="site" description="Positions MEP for the nucleophilic attack" evidence="10">
    <location>
        <position position="172"/>
    </location>
</feature>
<organism evidence="12 13">
    <name type="scientific">Desulfovibrio legallii</name>
    <dbReference type="NCBI Taxonomy" id="571438"/>
    <lineage>
        <taxon>Bacteria</taxon>
        <taxon>Pseudomonadati</taxon>
        <taxon>Thermodesulfobacteriota</taxon>
        <taxon>Desulfovibrionia</taxon>
        <taxon>Desulfovibrionales</taxon>
        <taxon>Desulfovibrionaceae</taxon>
        <taxon>Desulfovibrio</taxon>
    </lineage>
</organism>
<dbReference type="EMBL" id="FNBX01000006">
    <property type="protein sequence ID" value="SDF47171.1"/>
    <property type="molecule type" value="Genomic_DNA"/>
</dbReference>
<feature type="binding site" evidence="10">
    <location>
        <position position="386"/>
    </location>
    <ligand>
        <name>4-CDP-2-C-methyl-D-erythritol 2-phosphate</name>
        <dbReference type="ChEBI" id="CHEBI:57919"/>
    </ligand>
</feature>
<comment type="caution">
    <text evidence="10">Lacks conserved residue(s) required for the propagation of feature annotation.</text>
</comment>
<dbReference type="Pfam" id="PF01128">
    <property type="entry name" value="IspD"/>
    <property type="match status" value="1"/>
</dbReference>
<dbReference type="PANTHER" id="PTHR43181">
    <property type="entry name" value="2-C-METHYL-D-ERYTHRITOL 2,4-CYCLODIPHOSPHATE SYNTHASE, CHLOROPLASTIC"/>
    <property type="match status" value="1"/>
</dbReference>
<feature type="binding site" evidence="10">
    <location>
        <begin position="303"/>
        <end position="305"/>
    </location>
    <ligand>
        <name>4-CDP-2-C-methyl-D-erythritol 2-phosphate</name>
        <dbReference type="ChEBI" id="CHEBI:57919"/>
    </ligand>
</feature>
<feature type="region of interest" description="2-C-methyl-D-erythritol 2,4-cyclodiphosphate synthase" evidence="10">
    <location>
        <begin position="249"/>
        <end position="422"/>
    </location>
</feature>
<feature type="binding site" evidence="10">
    <location>
        <position position="255"/>
    </location>
    <ligand>
        <name>a divalent metal cation</name>
        <dbReference type="ChEBI" id="CHEBI:60240"/>
    </ligand>
</feature>
<evidence type="ECO:0000256" key="2">
    <source>
        <dbReference type="ARBA" id="ARBA00001968"/>
    </source>
</evidence>
<dbReference type="CDD" id="cd02516">
    <property type="entry name" value="CDP-ME_synthetase"/>
    <property type="match status" value="1"/>
</dbReference>
<evidence type="ECO:0000256" key="10">
    <source>
        <dbReference type="HAMAP-Rule" id="MF_01520"/>
    </source>
</evidence>
<dbReference type="CDD" id="cd00554">
    <property type="entry name" value="MECDP_synthase"/>
    <property type="match status" value="1"/>
</dbReference>
<dbReference type="Gene3D" id="3.90.550.10">
    <property type="entry name" value="Spore Coat Polysaccharide Biosynthesis Protein SpsA, Chain A"/>
    <property type="match status" value="1"/>
</dbReference>
<dbReference type="UniPathway" id="UPA00056">
    <property type="reaction ID" value="UER00093"/>
</dbReference>
<protein>
    <recommendedName>
        <fullName evidence="10">Bifunctional enzyme IspD/IspF</fullName>
    </recommendedName>
    <domain>
        <recommendedName>
            <fullName evidence="10">2-C-methyl-D-erythritol 4-phosphate cytidylyltransferase</fullName>
            <ecNumber evidence="10">2.7.7.60</ecNumber>
        </recommendedName>
        <alternativeName>
            <fullName evidence="10">4-diphosphocytidyl-2C-methyl-D-erythritol synthase</fullName>
        </alternativeName>
        <alternativeName>
            <fullName evidence="10">MEP cytidylyltransferase</fullName>
            <shortName evidence="10">MCT</shortName>
        </alternativeName>
    </domain>
    <domain>
        <recommendedName>
            <fullName evidence="10">2-C-methyl-D-erythritol 2,4-cyclodiphosphate synthase</fullName>
            <shortName evidence="10">MECDP-synthase</shortName>
            <shortName evidence="10">MECPP-synthase</shortName>
            <shortName evidence="10">MECPS</shortName>
            <ecNumber evidence="10">4.6.1.12</ecNumber>
        </recommendedName>
    </domain>
</protein>
<accession>A0A1G7LCP5</accession>
<dbReference type="PANTHER" id="PTHR43181:SF1">
    <property type="entry name" value="2-C-METHYL-D-ERYTHRITOL 2,4-CYCLODIPHOSPHATE SYNTHASE, CHLOROPLASTIC"/>
    <property type="match status" value="1"/>
</dbReference>
<dbReference type="InterPro" id="IPR003526">
    <property type="entry name" value="MECDP_synthase"/>
</dbReference>
<feature type="binding site" evidence="10">
    <location>
        <position position="289"/>
    </location>
    <ligand>
        <name>a divalent metal cation</name>
        <dbReference type="ChEBI" id="CHEBI:60240"/>
    </ligand>
</feature>
<comment type="pathway">
    <text evidence="3 10">Isoprenoid biosynthesis; isopentenyl diphosphate biosynthesis via DXP pathway; isopentenyl diphosphate from 1-deoxy-D-xylulose 5-phosphate: step 4/6.</text>
</comment>
<dbReference type="HAMAP" id="MF_00108">
    <property type="entry name" value="IspD"/>
    <property type="match status" value="1"/>
</dbReference>
<keyword evidence="5 10" id="KW-0548">Nucleotidyltransferase</keyword>
<feature type="domain" description="2-C-methyl-D-erythritol 2,4-cyclodiphosphate synthase" evidence="11">
    <location>
        <begin position="249"/>
        <end position="400"/>
    </location>
</feature>
<keyword evidence="4 10" id="KW-0808">Transferase</keyword>
<keyword evidence="13" id="KW-1185">Reference proteome</keyword>
<evidence type="ECO:0000256" key="9">
    <source>
        <dbReference type="ARBA" id="ARBA00023268"/>
    </source>
</evidence>
<dbReference type="Proteomes" id="UP000199355">
    <property type="component" value="Unassembled WGS sequence"/>
</dbReference>
<dbReference type="InterPro" id="IPR029044">
    <property type="entry name" value="Nucleotide-diphossugar_trans"/>
</dbReference>
<sequence>MPHPFATPEAADAPWAIVLAAGRGSRMAAATGGEAKQFLSWRGLPLYWHAAQAMSRSGLVAGLVFVFPPERRAVEEERLRALCRSHDFGLPWRCAAGGPARQDSVRLGLEALPPRTRFALVHDAARPFASPALVARVCAALQQGAAGVVPALPVTDTIKTVEGDRVLATLPRHSLAAVQTPQGFRCDVLHRAHQAALAAGNGPATDDAALLEALGEEVRVVPGEAANVKLTRPEDLSLLRPAAPAPRFCTGFGYDVHRYGPGRPMRLGGVPIAEGPQVVAHSDGDVLLHALADALLGCAGLGDIGRHFPDSDPALEGVSSALLLDQVLTMVREAGVTPCHADLTVVAQKPRLSPHGAAIRKNVARLLGLPLTCVNVKATTEEGLGFTGRLEGIKACAVVSAQAASLDSADLSYPLNPPAERL</sequence>
<comment type="catalytic activity">
    <reaction evidence="10">
        <text>2-C-methyl-D-erythritol 4-phosphate + CTP + H(+) = 4-CDP-2-C-methyl-D-erythritol + diphosphate</text>
        <dbReference type="Rhea" id="RHEA:13429"/>
        <dbReference type="ChEBI" id="CHEBI:15378"/>
        <dbReference type="ChEBI" id="CHEBI:33019"/>
        <dbReference type="ChEBI" id="CHEBI:37563"/>
        <dbReference type="ChEBI" id="CHEBI:57823"/>
        <dbReference type="ChEBI" id="CHEBI:58262"/>
        <dbReference type="EC" id="2.7.7.60"/>
    </reaction>
</comment>
<feature type="site" description="Positions MEP for the nucleophilic attack" evidence="10">
    <location>
        <position position="229"/>
    </location>
</feature>
<dbReference type="InterPro" id="IPR026596">
    <property type="entry name" value="IspD/F"/>
</dbReference>